<proteinExistence type="predicted"/>
<dbReference type="Proteomes" id="UP000294360">
    <property type="component" value="Chromosome"/>
</dbReference>
<dbReference type="GO" id="GO:0006629">
    <property type="term" value="P:lipid metabolic process"/>
    <property type="evidence" value="ECO:0007669"/>
    <property type="project" value="InterPro"/>
</dbReference>
<gene>
    <name evidence="2" type="ORF">MTUNDRAET4_4000</name>
</gene>
<dbReference type="PANTHER" id="PTHR46211">
    <property type="entry name" value="GLYCEROPHOSPHORYL DIESTER PHOSPHODIESTERASE"/>
    <property type="match status" value="1"/>
</dbReference>
<dbReference type="PANTHER" id="PTHR46211:SF1">
    <property type="entry name" value="GLYCEROPHOSPHODIESTER PHOSPHODIESTERASE, CYTOPLASMIC"/>
    <property type="match status" value="1"/>
</dbReference>
<evidence type="ECO:0000259" key="1">
    <source>
        <dbReference type="PROSITE" id="PS51704"/>
    </source>
</evidence>
<dbReference type="InterPro" id="IPR017946">
    <property type="entry name" value="PLC-like_Pdiesterase_TIM-brl"/>
</dbReference>
<dbReference type="EMBL" id="LR536450">
    <property type="protein sequence ID" value="VFU10881.1"/>
    <property type="molecule type" value="Genomic_DNA"/>
</dbReference>
<evidence type="ECO:0000313" key="3">
    <source>
        <dbReference type="Proteomes" id="UP000294360"/>
    </source>
</evidence>
<reference evidence="2 3" key="1">
    <citation type="submission" date="2019-03" db="EMBL/GenBank/DDBJ databases">
        <authorList>
            <person name="Kox A.R. M."/>
        </authorList>
    </citation>
    <scope>NUCLEOTIDE SEQUENCE [LARGE SCALE GENOMIC DNA]</scope>
    <source>
        <strain evidence="2">MTUNDRAET4 annotated genome</strain>
    </source>
</reference>
<dbReference type="KEGG" id="mtun:MTUNDRAET4_4000"/>
<accession>A0A4U8Z6H9</accession>
<dbReference type="GO" id="GO:0008081">
    <property type="term" value="F:phosphoric diester hydrolase activity"/>
    <property type="evidence" value="ECO:0007669"/>
    <property type="project" value="InterPro"/>
</dbReference>
<protein>
    <submittedName>
        <fullName evidence="2">Glycerophosphoryl diester phosphodiesterase</fullName>
    </submittedName>
</protein>
<dbReference type="Gene3D" id="3.20.20.190">
    <property type="entry name" value="Phosphatidylinositol (PI) phosphodiesterase"/>
    <property type="match status" value="1"/>
</dbReference>
<evidence type="ECO:0000313" key="2">
    <source>
        <dbReference type="EMBL" id="VFU10881.1"/>
    </source>
</evidence>
<dbReference type="Pfam" id="PF03009">
    <property type="entry name" value="GDPD"/>
    <property type="match status" value="1"/>
</dbReference>
<organism evidence="2 3">
    <name type="scientific">Methylocella tundrae</name>
    <dbReference type="NCBI Taxonomy" id="227605"/>
    <lineage>
        <taxon>Bacteria</taxon>
        <taxon>Pseudomonadati</taxon>
        <taxon>Pseudomonadota</taxon>
        <taxon>Alphaproteobacteria</taxon>
        <taxon>Hyphomicrobiales</taxon>
        <taxon>Beijerinckiaceae</taxon>
        <taxon>Methylocella</taxon>
    </lineage>
</organism>
<dbReference type="AlphaFoldDB" id="A0A4U8Z6H9"/>
<name>A0A4U8Z6H9_METTU</name>
<sequence length="253" mass="27336">MRAAPVNAPDWLTERPVAHRGLHSKARGVIENTLAAAEAAIARCYAIECDIQLAGDGEAVVFHDFTLPRLTQGHGRVDGFSVQELIALRFKESEAKIAPLSAFLAAIAGRTPLIIEVKSRFDGDLRLAERALAIVSAYAGPAALKSFDPDVLAFFRAQGFAGPIGLVAQARYEAAEWPELGASQRAALAALSAFSTVRPDFLSWHVGDLPHATPELCRGGIGMPVLTWTVRSPADRHRAQEWADQMIFEGFEP</sequence>
<dbReference type="PROSITE" id="PS51704">
    <property type="entry name" value="GP_PDE"/>
    <property type="match status" value="1"/>
</dbReference>
<dbReference type="InterPro" id="IPR030395">
    <property type="entry name" value="GP_PDE_dom"/>
</dbReference>
<dbReference type="OrthoDB" id="384721at2"/>
<dbReference type="SUPFAM" id="SSF51695">
    <property type="entry name" value="PLC-like phosphodiesterases"/>
    <property type="match status" value="1"/>
</dbReference>
<feature type="domain" description="GP-PDE" evidence="1">
    <location>
        <begin position="14"/>
        <end position="253"/>
    </location>
</feature>